<reference evidence="10" key="1">
    <citation type="journal article" date="2019" name="Gigascience">
        <title>De novo genome assembly of the endangered Acer yangbiense, a plant species with extremely small populations endemic to Yunnan Province, China.</title>
        <authorList>
            <person name="Yang J."/>
            <person name="Wariss H.M."/>
            <person name="Tao L."/>
            <person name="Zhang R."/>
            <person name="Yun Q."/>
            <person name="Hollingsworth P."/>
            <person name="Dao Z."/>
            <person name="Luo G."/>
            <person name="Guo H."/>
            <person name="Ma Y."/>
            <person name="Sun W."/>
        </authorList>
    </citation>
    <scope>NUCLEOTIDE SEQUENCE [LARGE SCALE GENOMIC DNA]</scope>
    <source>
        <strain evidence="10">cv. Malutang</strain>
    </source>
</reference>
<dbReference type="PANTHER" id="PTHR11306:SF0">
    <property type="entry name" value="PHOSPHATIDYLGLYCEROL_PHOSPHATIDYLINOSITOL TRANSFER PROTEIN"/>
    <property type="match status" value="1"/>
</dbReference>
<dbReference type="FunFam" id="2.60.40.770:FF:000002">
    <property type="entry name" value="putative phosphatidylglycerol/phosphatidylinositol transfer protein DDB_G0282179"/>
    <property type="match status" value="1"/>
</dbReference>
<evidence type="ECO:0000256" key="7">
    <source>
        <dbReference type="SAM" id="SignalP"/>
    </source>
</evidence>
<dbReference type="InterPro" id="IPR003172">
    <property type="entry name" value="ML_dom"/>
</dbReference>
<evidence type="ECO:0000313" key="9">
    <source>
        <dbReference type="EMBL" id="TXG58113.1"/>
    </source>
</evidence>
<keyword evidence="6" id="KW-0445">Lipid transport</keyword>
<organism evidence="9 10">
    <name type="scientific">Acer yangbiense</name>
    <dbReference type="NCBI Taxonomy" id="1000413"/>
    <lineage>
        <taxon>Eukaryota</taxon>
        <taxon>Viridiplantae</taxon>
        <taxon>Streptophyta</taxon>
        <taxon>Embryophyta</taxon>
        <taxon>Tracheophyta</taxon>
        <taxon>Spermatophyta</taxon>
        <taxon>Magnoliopsida</taxon>
        <taxon>eudicotyledons</taxon>
        <taxon>Gunneridae</taxon>
        <taxon>Pentapetalae</taxon>
        <taxon>rosids</taxon>
        <taxon>malvids</taxon>
        <taxon>Sapindales</taxon>
        <taxon>Sapindaceae</taxon>
        <taxon>Hippocastanoideae</taxon>
        <taxon>Acereae</taxon>
        <taxon>Acer</taxon>
    </lineage>
</organism>
<evidence type="ECO:0000256" key="4">
    <source>
        <dbReference type="ARBA" id="ARBA00022448"/>
    </source>
</evidence>
<evidence type="ECO:0000256" key="2">
    <source>
        <dbReference type="ARBA" id="ARBA00006370"/>
    </source>
</evidence>
<feature type="chain" id="PRO_5022727851" description="MD-2-related lipid-recognition domain-containing protein" evidence="7">
    <location>
        <begin position="24"/>
        <end position="165"/>
    </location>
</feature>
<sequence length="165" mass="17762">MEMIKFKLAIVLSLCLTVALTQATDVKYCSDKSDDISVIAAKKAYAVKVKGVDISPFPITRGKETTFSISATADEGISGGKLVIDVAYFGWSIHSETHELCDETSCPVSSGNFVVAHSQVLPGFTPPGSYTLKMRMLDGDKQELTCITFDFSIGFLSETDTVADS</sequence>
<dbReference type="CDD" id="cd00917">
    <property type="entry name" value="PG-PI_TP"/>
    <property type="match status" value="1"/>
</dbReference>
<dbReference type="OrthoDB" id="6409159at2759"/>
<dbReference type="GO" id="GO:0032934">
    <property type="term" value="F:sterol binding"/>
    <property type="evidence" value="ECO:0007669"/>
    <property type="project" value="InterPro"/>
</dbReference>
<dbReference type="GO" id="GO:0032366">
    <property type="term" value="P:intracellular sterol transport"/>
    <property type="evidence" value="ECO:0007669"/>
    <property type="project" value="InterPro"/>
</dbReference>
<feature type="domain" description="MD-2-related lipid-recognition" evidence="8">
    <location>
        <begin position="26"/>
        <end position="151"/>
    </location>
</feature>
<dbReference type="InterPro" id="IPR039670">
    <property type="entry name" value="NPC2-like"/>
</dbReference>
<evidence type="ECO:0000256" key="6">
    <source>
        <dbReference type="ARBA" id="ARBA00023055"/>
    </source>
</evidence>
<evidence type="ECO:0000256" key="3">
    <source>
        <dbReference type="ARBA" id="ARBA00011245"/>
    </source>
</evidence>
<dbReference type="InterPro" id="IPR014756">
    <property type="entry name" value="Ig_E-set"/>
</dbReference>
<gene>
    <name evidence="9" type="ORF">EZV62_015942</name>
</gene>
<keyword evidence="10" id="KW-1185">Reference proteome</keyword>
<comment type="function">
    <text evidence="1">Catalyzes the intermembrane transfer of phosphatidylglycerol and phosphatidylinositol.</text>
</comment>
<protein>
    <recommendedName>
        <fullName evidence="8">MD-2-related lipid-recognition domain-containing protein</fullName>
    </recommendedName>
</protein>
<dbReference type="Gene3D" id="2.60.40.770">
    <property type="match status" value="1"/>
</dbReference>
<comment type="caution">
    <text evidence="9">The sequence shown here is derived from an EMBL/GenBank/DDBJ whole genome shotgun (WGS) entry which is preliminary data.</text>
</comment>
<comment type="similarity">
    <text evidence="2">Belongs to the NPC2 family.</text>
</comment>
<evidence type="ECO:0000256" key="1">
    <source>
        <dbReference type="ARBA" id="ARBA00002053"/>
    </source>
</evidence>
<dbReference type="EMBL" id="VAHF01000007">
    <property type="protein sequence ID" value="TXG58113.1"/>
    <property type="molecule type" value="Genomic_DNA"/>
</dbReference>
<feature type="signal peptide" evidence="7">
    <location>
        <begin position="1"/>
        <end position="23"/>
    </location>
</feature>
<evidence type="ECO:0000259" key="8">
    <source>
        <dbReference type="SMART" id="SM00737"/>
    </source>
</evidence>
<dbReference type="Proteomes" id="UP000323000">
    <property type="component" value="Chromosome 7"/>
</dbReference>
<comment type="subunit">
    <text evidence="3">Monomer.</text>
</comment>
<dbReference type="SMART" id="SM00737">
    <property type="entry name" value="ML"/>
    <property type="match status" value="1"/>
</dbReference>
<name>A0A5C7HMA8_9ROSI</name>
<dbReference type="SUPFAM" id="SSF81296">
    <property type="entry name" value="E set domains"/>
    <property type="match status" value="1"/>
</dbReference>
<dbReference type="PANTHER" id="PTHR11306">
    <property type="entry name" value="NIEMANN PICK TYPE C2 PROTEIN NPC2-RELATED"/>
    <property type="match status" value="1"/>
</dbReference>
<keyword evidence="5 7" id="KW-0732">Signal</keyword>
<dbReference type="AlphaFoldDB" id="A0A5C7HMA8"/>
<evidence type="ECO:0000313" key="10">
    <source>
        <dbReference type="Proteomes" id="UP000323000"/>
    </source>
</evidence>
<dbReference type="Pfam" id="PF02221">
    <property type="entry name" value="E1_DerP2_DerF2"/>
    <property type="match status" value="1"/>
</dbReference>
<dbReference type="InterPro" id="IPR033917">
    <property type="entry name" value="ML_PG-PI_TP"/>
</dbReference>
<proteinExistence type="inferred from homology"/>
<accession>A0A5C7HMA8</accession>
<evidence type="ECO:0000256" key="5">
    <source>
        <dbReference type="ARBA" id="ARBA00022729"/>
    </source>
</evidence>
<keyword evidence="4" id="KW-0813">Transport</keyword>